<feature type="transmembrane region" description="Helical" evidence="7">
    <location>
        <begin position="59"/>
        <end position="78"/>
    </location>
</feature>
<feature type="domain" description="YetF C-terminal" evidence="8">
    <location>
        <begin position="81"/>
        <end position="214"/>
    </location>
</feature>
<keyword evidence="4 7" id="KW-0812">Transmembrane</keyword>
<dbReference type="Gene3D" id="3.30.240.20">
    <property type="entry name" value="bsu07140 like domains"/>
    <property type="match status" value="2"/>
</dbReference>
<dbReference type="Pfam" id="PF07870">
    <property type="entry name" value="DUF1657"/>
    <property type="match status" value="1"/>
</dbReference>
<protein>
    <submittedName>
        <fullName evidence="9">DUF421 domain-containing protein</fullName>
    </submittedName>
</protein>
<keyword evidence="5 7" id="KW-1133">Transmembrane helix</keyword>
<evidence type="ECO:0000256" key="5">
    <source>
        <dbReference type="ARBA" id="ARBA00022989"/>
    </source>
</evidence>
<evidence type="ECO:0000313" key="10">
    <source>
        <dbReference type="Proteomes" id="UP001580430"/>
    </source>
</evidence>
<accession>A0ABV5C1V6</accession>
<dbReference type="InterPro" id="IPR023090">
    <property type="entry name" value="UPF0702_alpha/beta_dom_sf"/>
</dbReference>
<evidence type="ECO:0000256" key="1">
    <source>
        <dbReference type="ARBA" id="ARBA00004651"/>
    </source>
</evidence>
<dbReference type="RefSeq" id="WP_375520628.1">
    <property type="nucleotide sequence ID" value="NZ_JBHIRY010000012.1"/>
</dbReference>
<evidence type="ECO:0000256" key="4">
    <source>
        <dbReference type="ARBA" id="ARBA00022692"/>
    </source>
</evidence>
<dbReference type="InterPro" id="IPR012452">
    <property type="entry name" value="DUF1657"/>
</dbReference>
<comment type="similarity">
    <text evidence="2">Belongs to the UPF0702 family.</text>
</comment>
<dbReference type="Pfam" id="PF04239">
    <property type="entry name" value="DUF421"/>
    <property type="match status" value="1"/>
</dbReference>
<dbReference type="EMBL" id="JBHIRY010000012">
    <property type="protein sequence ID" value="MFB5761490.1"/>
    <property type="molecule type" value="Genomic_DNA"/>
</dbReference>
<evidence type="ECO:0000256" key="2">
    <source>
        <dbReference type="ARBA" id="ARBA00006448"/>
    </source>
</evidence>
<evidence type="ECO:0000256" key="3">
    <source>
        <dbReference type="ARBA" id="ARBA00022475"/>
    </source>
</evidence>
<comment type="caution">
    <text evidence="9">The sequence shown here is derived from an EMBL/GenBank/DDBJ whole genome shotgun (WGS) entry which is preliminary data.</text>
</comment>
<evidence type="ECO:0000256" key="7">
    <source>
        <dbReference type="SAM" id="Phobius"/>
    </source>
</evidence>
<proteinExistence type="inferred from homology"/>
<feature type="transmembrane region" description="Helical" evidence="7">
    <location>
        <begin position="33"/>
        <end position="53"/>
    </location>
</feature>
<comment type="subcellular location">
    <subcellularLocation>
        <location evidence="1">Cell membrane</location>
        <topology evidence="1">Multi-pass membrane protein</topology>
    </subcellularLocation>
</comment>
<organism evidence="9 10">
    <name type="scientific">Paenibacillus medicaginis</name>
    <dbReference type="NCBI Taxonomy" id="1470560"/>
    <lineage>
        <taxon>Bacteria</taxon>
        <taxon>Bacillati</taxon>
        <taxon>Bacillota</taxon>
        <taxon>Bacilli</taxon>
        <taxon>Bacillales</taxon>
        <taxon>Paenibacillaceae</taxon>
        <taxon>Paenibacillus</taxon>
    </lineage>
</organism>
<feature type="transmembrane region" description="Helical" evidence="7">
    <location>
        <begin position="6"/>
        <end position="26"/>
    </location>
</feature>
<keyword evidence="3" id="KW-1003">Cell membrane</keyword>
<dbReference type="PANTHER" id="PTHR34582">
    <property type="entry name" value="UPF0702 TRANSMEMBRANE PROTEIN YCAP"/>
    <property type="match status" value="1"/>
</dbReference>
<keyword evidence="10" id="KW-1185">Reference proteome</keyword>
<evidence type="ECO:0000256" key="6">
    <source>
        <dbReference type="ARBA" id="ARBA00023136"/>
    </source>
</evidence>
<keyword evidence="6 7" id="KW-0472">Membrane</keyword>
<dbReference type="PANTHER" id="PTHR34582:SF7">
    <property type="entry name" value="UPF0702 TRANSMEMBRANE PROTEIN YDFS"/>
    <property type="match status" value="1"/>
</dbReference>
<name>A0ABV5C1V6_9BACL</name>
<reference evidence="9 10" key="1">
    <citation type="submission" date="2024-09" db="EMBL/GenBank/DDBJ databases">
        <title>Paenibacillus zeirhizospherea sp. nov., isolated from surface of the maize (Zea mays) roots in a horticulture field, Hungary.</title>
        <authorList>
            <person name="Marton D."/>
            <person name="Farkas M."/>
            <person name="Bedics A."/>
            <person name="Toth E."/>
            <person name="Tancsics A."/>
            <person name="Boka K."/>
            <person name="Marati G."/>
            <person name="Kriszt B."/>
            <person name="Cserhati M."/>
        </authorList>
    </citation>
    <scope>NUCLEOTIDE SEQUENCE [LARGE SCALE GENOMIC DNA]</scope>
    <source>
        <strain evidence="9 10">JCM 18446</strain>
    </source>
</reference>
<gene>
    <name evidence="9" type="ORF">ACE5LO_13915</name>
</gene>
<dbReference type="Proteomes" id="UP001580430">
    <property type="component" value="Unassembled WGS sequence"/>
</dbReference>
<evidence type="ECO:0000259" key="8">
    <source>
        <dbReference type="Pfam" id="PF04239"/>
    </source>
</evidence>
<sequence>MQDWLVVAMRTLLAIVVLFIMTKLLGKRQVSQLSLFEYITGITVGSLAAYIPLEVDGTWYLGVTSLSVWVLVSLGIEFMQMKSKKFRDVMDGIARVVIKDGKILEDNLKKERMTADELLELLRSKNVFRTADVEFAIMEPSGQLNVLVTKENLPLTPKNLGIKVAPEQEPQTVIMDGEMLDEPLATIGFNRGWLAAELEKQGVAVENVFLGQVDSYGQLYVDLFDDQLKVPQPQEKALLLATLKKCEADLEMFSLSTKDQSGKKLYEQCSKQLEIVIKDVKPLLSR</sequence>
<evidence type="ECO:0000313" key="9">
    <source>
        <dbReference type="EMBL" id="MFB5761490.1"/>
    </source>
</evidence>
<dbReference type="InterPro" id="IPR007353">
    <property type="entry name" value="DUF421"/>
</dbReference>